<name>A0A0B7A101_9EUPU</name>
<sequence>MNKRNISALHPVNQRSTSLFKLYYYKIELEKKVQLLGSSSNDCFEAALVVTARKISLYLEMIMHQLLIDCDEV</sequence>
<accession>A0A0B7A101</accession>
<dbReference type="EMBL" id="HACG01026770">
    <property type="protein sequence ID" value="CEK73635.1"/>
    <property type="molecule type" value="Transcribed_RNA"/>
</dbReference>
<evidence type="ECO:0000313" key="1">
    <source>
        <dbReference type="EMBL" id="CEK73635.1"/>
    </source>
</evidence>
<gene>
    <name evidence="1" type="primary">ORF87582</name>
</gene>
<dbReference type="AlphaFoldDB" id="A0A0B7A101"/>
<reference evidence="1" key="1">
    <citation type="submission" date="2014-12" db="EMBL/GenBank/DDBJ databases">
        <title>Insight into the proteome of Arion vulgaris.</title>
        <authorList>
            <person name="Aradska J."/>
            <person name="Bulat T."/>
            <person name="Smidak R."/>
            <person name="Sarate P."/>
            <person name="Gangsoo J."/>
            <person name="Sialana F."/>
            <person name="Bilban M."/>
            <person name="Lubec G."/>
        </authorList>
    </citation>
    <scope>NUCLEOTIDE SEQUENCE</scope>
    <source>
        <tissue evidence="1">Skin</tissue>
    </source>
</reference>
<organism evidence="1">
    <name type="scientific">Arion vulgaris</name>
    <dbReference type="NCBI Taxonomy" id="1028688"/>
    <lineage>
        <taxon>Eukaryota</taxon>
        <taxon>Metazoa</taxon>
        <taxon>Spiralia</taxon>
        <taxon>Lophotrochozoa</taxon>
        <taxon>Mollusca</taxon>
        <taxon>Gastropoda</taxon>
        <taxon>Heterobranchia</taxon>
        <taxon>Euthyneura</taxon>
        <taxon>Panpulmonata</taxon>
        <taxon>Eupulmonata</taxon>
        <taxon>Stylommatophora</taxon>
        <taxon>Helicina</taxon>
        <taxon>Arionoidea</taxon>
        <taxon>Arionidae</taxon>
        <taxon>Arion</taxon>
    </lineage>
</organism>
<proteinExistence type="predicted"/>
<protein>
    <submittedName>
        <fullName evidence="1">Uncharacterized protein</fullName>
    </submittedName>
</protein>